<dbReference type="EMBL" id="EU016563">
    <property type="protein sequence ID" value="ABZ05970.1"/>
    <property type="molecule type" value="Genomic_DNA"/>
</dbReference>
<organism evidence="1">
    <name type="scientific">uncultured marine microorganism HF4000_001N02</name>
    <dbReference type="NCBI Taxonomy" id="455504"/>
    <lineage>
        <taxon>unclassified sequences</taxon>
        <taxon>environmental samples</taxon>
    </lineage>
</organism>
<dbReference type="AlphaFoldDB" id="B3T061"/>
<accession>B3T061</accession>
<evidence type="ECO:0000313" key="1">
    <source>
        <dbReference type="EMBL" id="ABZ05970.1"/>
    </source>
</evidence>
<name>B3T061_9ZZZZ</name>
<proteinExistence type="predicted"/>
<gene>
    <name evidence="1" type="ORF">ALOHA_HF4000001N02ctg1g7</name>
</gene>
<sequence>MSWWPFKRKSKPFQEDPHIRGTQVWLQDLREVCERNFDNPTEGQRMVRELQVEWTAANAREEVDEALLAGLNRRTLRLLRADADEWLKWLDDDDFWKPGWRDEPREE</sequence>
<reference evidence="1" key="1">
    <citation type="journal article" date="2008" name="ISME J.">
        <title>Genomic patterns of recombination, clonal divergence and environment in marine microbial populations.</title>
        <authorList>
            <person name="Konstantinidis K.T."/>
            <person name="Delong E.F."/>
        </authorList>
    </citation>
    <scope>NUCLEOTIDE SEQUENCE</scope>
</reference>
<protein>
    <submittedName>
        <fullName evidence="1">Uncharacterized protein</fullName>
    </submittedName>
</protein>